<comment type="caution">
    <text evidence="2">The sequence shown here is derived from an EMBL/GenBank/DDBJ whole genome shotgun (WGS) entry which is preliminary data.</text>
</comment>
<reference evidence="2 3" key="1">
    <citation type="journal article" date="2024" name="Nat. Commun.">
        <title>Phylogenomics reveals the evolutionary origins of lichenization in chlorophyte algae.</title>
        <authorList>
            <person name="Puginier C."/>
            <person name="Libourel C."/>
            <person name="Otte J."/>
            <person name="Skaloud P."/>
            <person name="Haon M."/>
            <person name="Grisel S."/>
            <person name="Petersen M."/>
            <person name="Berrin J.G."/>
            <person name="Delaux P.M."/>
            <person name="Dal Grande F."/>
            <person name="Keller J."/>
        </authorList>
    </citation>
    <scope>NUCLEOTIDE SEQUENCE [LARGE SCALE GENOMIC DNA]</scope>
    <source>
        <strain evidence="2 3">SAG 2523</strain>
    </source>
</reference>
<sequence>MRDLRILLAYLSCLTLVTADFEPGQHLQDVHVHTLDGTFRIAPEQRGRPLLIMASDLHDASIRWMWSAAKSKLDFVTKLPQADCLFLSYGSNAEEETKKFKMELVKAMEAADWDESSRAQLFSRLHFATEPVSSQPGWLPGVLQAWPSSQHVIRAESTGIEVLTMERLDPAYEWLPWPGPSSPTSLALVHDSPCEGPWASSVAGRVALIILQDPAASPAGSLGLQAATCSFARIIELAQDAQAAAVLIASKPGHDVVQMTCDSPADCSIPLYTPATMISHSAAVQLRSRTSCHKLPRTKAASLCHLETSRCQDTLRQWMRRAGCK</sequence>
<feature type="signal peptide" evidence="1">
    <location>
        <begin position="1"/>
        <end position="19"/>
    </location>
</feature>
<accession>A0AAW1SV45</accession>
<proteinExistence type="predicted"/>
<dbReference type="EMBL" id="JALJOV010000786">
    <property type="protein sequence ID" value="KAK9861266.1"/>
    <property type="molecule type" value="Genomic_DNA"/>
</dbReference>
<dbReference type="PANTHER" id="PTHR39319">
    <property type="entry name" value="SI:DKEY-256H2.1"/>
    <property type="match status" value="1"/>
</dbReference>
<organism evidence="2 3">
    <name type="scientific">Apatococcus fuscideae</name>
    <dbReference type="NCBI Taxonomy" id="2026836"/>
    <lineage>
        <taxon>Eukaryota</taxon>
        <taxon>Viridiplantae</taxon>
        <taxon>Chlorophyta</taxon>
        <taxon>core chlorophytes</taxon>
        <taxon>Trebouxiophyceae</taxon>
        <taxon>Chlorellales</taxon>
        <taxon>Chlorellaceae</taxon>
        <taxon>Apatococcus</taxon>
    </lineage>
</organism>
<dbReference type="InterPro" id="IPR053251">
    <property type="entry name" value="N-glycanase"/>
</dbReference>
<dbReference type="PANTHER" id="PTHR39319:SF1">
    <property type="entry name" value="SI:DKEY-256H2.1"/>
    <property type="match status" value="1"/>
</dbReference>
<feature type="chain" id="PRO_5043329438" evidence="1">
    <location>
        <begin position="20"/>
        <end position="325"/>
    </location>
</feature>
<dbReference type="Gene3D" id="3.50.30.30">
    <property type="match status" value="1"/>
</dbReference>
<feature type="non-terminal residue" evidence="2">
    <location>
        <position position="325"/>
    </location>
</feature>
<dbReference type="Proteomes" id="UP001485043">
    <property type="component" value="Unassembled WGS sequence"/>
</dbReference>
<name>A0AAW1SV45_9CHLO</name>
<evidence type="ECO:0000256" key="1">
    <source>
        <dbReference type="SAM" id="SignalP"/>
    </source>
</evidence>
<dbReference type="AlphaFoldDB" id="A0AAW1SV45"/>
<dbReference type="CDD" id="cd00538">
    <property type="entry name" value="PA"/>
    <property type="match status" value="1"/>
</dbReference>
<keyword evidence="3" id="KW-1185">Reference proteome</keyword>
<evidence type="ECO:0000313" key="3">
    <source>
        <dbReference type="Proteomes" id="UP001485043"/>
    </source>
</evidence>
<protein>
    <submittedName>
        <fullName evidence="2">Uncharacterized protein</fullName>
    </submittedName>
</protein>
<gene>
    <name evidence="2" type="ORF">WJX84_008586</name>
</gene>
<keyword evidence="1" id="KW-0732">Signal</keyword>
<evidence type="ECO:0000313" key="2">
    <source>
        <dbReference type="EMBL" id="KAK9861266.1"/>
    </source>
</evidence>